<keyword evidence="1" id="KW-0597">Phosphoprotein</keyword>
<dbReference type="AlphaFoldDB" id="A0A7W7KD02"/>
<dbReference type="SUPFAM" id="SSF52172">
    <property type="entry name" value="CheY-like"/>
    <property type="match status" value="1"/>
</dbReference>
<dbReference type="InterPro" id="IPR001789">
    <property type="entry name" value="Sig_transdc_resp-reg_receiver"/>
</dbReference>
<dbReference type="EMBL" id="JACHLR010000024">
    <property type="protein sequence ID" value="MBB4860562.1"/>
    <property type="molecule type" value="Genomic_DNA"/>
</dbReference>
<dbReference type="PROSITE" id="PS50110">
    <property type="entry name" value="RESPONSE_REGULATORY"/>
    <property type="match status" value="1"/>
</dbReference>
<evidence type="ECO:0000259" key="3">
    <source>
        <dbReference type="PROSITE" id="PS50110"/>
    </source>
</evidence>
<reference evidence="4 5" key="1">
    <citation type="submission" date="2020-08" db="EMBL/GenBank/DDBJ databases">
        <title>Functional genomics of gut bacteria from endangered species of beetles.</title>
        <authorList>
            <person name="Carlos-Shanley C."/>
        </authorList>
    </citation>
    <scope>NUCLEOTIDE SEQUENCE [LARGE SCALE GENOMIC DNA]</scope>
    <source>
        <strain evidence="4 5">S00245</strain>
    </source>
</reference>
<comment type="caution">
    <text evidence="4">The sequence shown here is derived from an EMBL/GenBank/DDBJ whole genome shotgun (WGS) entry which is preliminary data.</text>
</comment>
<evidence type="ECO:0000256" key="1">
    <source>
        <dbReference type="ARBA" id="ARBA00022553"/>
    </source>
</evidence>
<dbReference type="InterPro" id="IPR011006">
    <property type="entry name" value="CheY-like_superfamily"/>
</dbReference>
<name>A0A7W7KD02_9SPHN</name>
<dbReference type="GO" id="GO:0000160">
    <property type="term" value="P:phosphorelay signal transduction system"/>
    <property type="evidence" value="ECO:0007669"/>
    <property type="project" value="InterPro"/>
</dbReference>
<dbReference type="InterPro" id="IPR050595">
    <property type="entry name" value="Bact_response_regulator"/>
</dbReference>
<dbReference type="SMART" id="SM00448">
    <property type="entry name" value="REC"/>
    <property type="match status" value="1"/>
</dbReference>
<gene>
    <name evidence="4" type="ORF">HNO88_003906</name>
</gene>
<feature type="domain" description="Response regulatory" evidence="3">
    <location>
        <begin position="12"/>
        <end position="126"/>
    </location>
</feature>
<dbReference type="Proteomes" id="UP000555448">
    <property type="component" value="Unassembled WGS sequence"/>
</dbReference>
<organism evidence="4 5">
    <name type="scientific">Novosphingobium chloroacetimidivorans</name>
    <dbReference type="NCBI Taxonomy" id="1428314"/>
    <lineage>
        <taxon>Bacteria</taxon>
        <taxon>Pseudomonadati</taxon>
        <taxon>Pseudomonadota</taxon>
        <taxon>Alphaproteobacteria</taxon>
        <taxon>Sphingomonadales</taxon>
        <taxon>Sphingomonadaceae</taxon>
        <taxon>Novosphingobium</taxon>
    </lineage>
</organism>
<dbReference type="Pfam" id="PF00072">
    <property type="entry name" value="Response_reg"/>
    <property type="match status" value="1"/>
</dbReference>
<accession>A0A7W7KD02</accession>
<dbReference type="PANTHER" id="PTHR44591:SF25">
    <property type="entry name" value="CHEMOTAXIS TWO-COMPONENT RESPONSE REGULATOR"/>
    <property type="match status" value="1"/>
</dbReference>
<keyword evidence="5" id="KW-1185">Reference proteome</keyword>
<dbReference type="Gene3D" id="3.40.50.2300">
    <property type="match status" value="1"/>
</dbReference>
<protein>
    <submittedName>
        <fullName evidence="4">FixJ family two-component response regulator</fullName>
    </submittedName>
</protein>
<dbReference type="PANTHER" id="PTHR44591">
    <property type="entry name" value="STRESS RESPONSE REGULATOR PROTEIN 1"/>
    <property type="match status" value="1"/>
</dbReference>
<sequence>MDTSAAVKPALIIAVIDDDKGMRDAIVEILELDGYAGRGFASAASFLAIEPLDPCDCIISILRMPGIDGVGLQRRLNLAGSRIPIVFVSSYDRERTRLRALDAGAISVLRKPVSAAELTDAVHLALGIGARILYDDSPGMAGADIKLV</sequence>
<evidence type="ECO:0000256" key="2">
    <source>
        <dbReference type="PROSITE-ProRule" id="PRU00169"/>
    </source>
</evidence>
<proteinExistence type="predicted"/>
<evidence type="ECO:0000313" key="4">
    <source>
        <dbReference type="EMBL" id="MBB4860562.1"/>
    </source>
</evidence>
<dbReference type="RefSeq" id="WP_184249602.1">
    <property type="nucleotide sequence ID" value="NZ_JACHLR010000024.1"/>
</dbReference>
<evidence type="ECO:0000313" key="5">
    <source>
        <dbReference type="Proteomes" id="UP000555448"/>
    </source>
</evidence>
<comment type="caution">
    <text evidence="2">Lacks conserved residue(s) required for the propagation of feature annotation.</text>
</comment>